<evidence type="ECO:0000313" key="3">
    <source>
        <dbReference type="Proteomes" id="UP001203761"/>
    </source>
</evidence>
<gene>
    <name evidence="2" type="ORF">Bequi_12720</name>
</gene>
<reference evidence="2" key="1">
    <citation type="submission" date="2022-02" db="EMBL/GenBank/DDBJ databases">
        <authorList>
            <person name="Lee M."/>
            <person name="Kim S.-J."/>
            <person name="Jung M.-Y."/>
        </authorList>
    </citation>
    <scope>NUCLEOTIDE SEQUENCE</scope>
    <source>
        <strain evidence="2">JHP9</strain>
    </source>
</reference>
<organism evidence="2 3">
    <name type="scientific">Brachybacterium equifaecis</name>
    <dbReference type="NCBI Taxonomy" id="2910770"/>
    <lineage>
        <taxon>Bacteria</taxon>
        <taxon>Bacillati</taxon>
        <taxon>Actinomycetota</taxon>
        <taxon>Actinomycetes</taxon>
        <taxon>Micrococcales</taxon>
        <taxon>Dermabacteraceae</taxon>
        <taxon>Brachybacterium</taxon>
    </lineage>
</organism>
<dbReference type="InterPro" id="IPR051908">
    <property type="entry name" value="Ribosomal_N-acetyltransferase"/>
</dbReference>
<feature type="domain" description="N-acetyltransferase" evidence="1">
    <location>
        <begin position="14"/>
        <end position="178"/>
    </location>
</feature>
<accession>A0ABT0R2R5</accession>
<comment type="caution">
    <text evidence="2">The sequence shown here is derived from an EMBL/GenBank/DDBJ whole genome shotgun (WGS) entry which is preliminary data.</text>
</comment>
<dbReference type="Proteomes" id="UP001203761">
    <property type="component" value="Unassembled WGS sequence"/>
</dbReference>
<dbReference type="InterPro" id="IPR016181">
    <property type="entry name" value="Acyl_CoA_acyltransferase"/>
</dbReference>
<proteinExistence type="predicted"/>
<dbReference type="Gene3D" id="3.40.630.30">
    <property type="match status" value="1"/>
</dbReference>
<dbReference type="PANTHER" id="PTHR43441">
    <property type="entry name" value="RIBOSOMAL-PROTEIN-SERINE ACETYLTRANSFERASE"/>
    <property type="match status" value="1"/>
</dbReference>
<dbReference type="PANTHER" id="PTHR43441:SF10">
    <property type="entry name" value="ACETYLTRANSFERASE"/>
    <property type="match status" value="1"/>
</dbReference>
<dbReference type="InterPro" id="IPR000182">
    <property type="entry name" value="GNAT_dom"/>
</dbReference>
<dbReference type="PROSITE" id="PS51186">
    <property type="entry name" value="GNAT"/>
    <property type="match status" value="1"/>
</dbReference>
<keyword evidence="3" id="KW-1185">Reference proteome</keyword>
<dbReference type="EMBL" id="JAKNCJ010000010">
    <property type="protein sequence ID" value="MCL6424230.1"/>
    <property type="molecule type" value="Genomic_DNA"/>
</dbReference>
<dbReference type="RefSeq" id="WP_249738312.1">
    <property type="nucleotide sequence ID" value="NZ_JAKNCJ010000010.1"/>
</dbReference>
<dbReference type="SUPFAM" id="SSF55729">
    <property type="entry name" value="Acyl-CoA N-acyltransferases (Nat)"/>
    <property type="match status" value="1"/>
</dbReference>
<name>A0ABT0R2R5_9MICO</name>
<sequence>MERTSTPTIAGRRLTLREFAERDVDLVLSVVDDPLIPHITSIPAAGTAEDAREYIQRQRGRAPSGEGFQFAIIETGSHDAVGQIGLTFRDAHRERASVGYWISPRHRRRGLASTALDLLSTWALDLPTMRRLELYVEPWNEGSWRAAEAAGFAREGLLRSWERVGPERRDMYMYSLLRA</sequence>
<evidence type="ECO:0000313" key="2">
    <source>
        <dbReference type="EMBL" id="MCL6424230.1"/>
    </source>
</evidence>
<dbReference type="Pfam" id="PF13302">
    <property type="entry name" value="Acetyltransf_3"/>
    <property type="match status" value="1"/>
</dbReference>
<protein>
    <submittedName>
        <fullName evidence="2">GNAT family N-acetyltransferase</fullName>
    </submittedName>
</protein>
<evidence type="ECO:0000259" key="1">
    <source>
        <dbReference type="PROSITE" id="PS51186"/>
    </source>
</evidence>